<comment type="caution">
    <text evidence="1">The sequence shown here is derived from an EMBL/GenBank/DDBJ whole genome shotgun (WGS) entry which is preliminary data.</text>
</comment>
<proteinExistence type="predicted"/>
<evidence type="ECO:0000313" key="1">
    <source>
        <dbReference type="EMBL" id="GIY16312.1"/>
    </source>
</evidence>
<dbReference type="Proteomes" id="UP001054945">
    <property type="component" value="Unassembled WGS sequence"/>
</dbReference>
<dbReference type="AlphaFoldDB" id="A0AAV4R4F5"/>
<dbReference type="EMBL" id="BPLR01007357">
    <property type="protein sequence ID" value="GIY16312.1"/>
    <property type="molecule type" value="Genomic_DNA"/>
</dbReference>
<organism evidence="1 2">
    <name type="scientific">Caerostris extrusa</name>
    <name type="common">Bark spider</name>
    <name type="synonym">Caerostris bankana</name>
    <dbReference type="NCBI Taxonomy" id="172846"/>
    <lineage>
        <taxon>Eukaryota</taxon>
        <taxon>Metazoa</taxon>
        <taxon>Ecdysozoa</taxon>
        <taxon>Arthropoda</taxon>
        <taxon>Chelicerata</taxon>
        <taxon>Arachnida</taxon>
        <taxon>Araneae</taxon>
        <taxon>Araneomorphae</taxon>
        <taxon>Entelegynae</taxon>
        <taxon>Araneoidea</taxon>
        <taxon>Araneidae</taxon>
        <taxon>Caerostris</taxon>
    </lineage>
</organism>
<protein>
    <submittedName>
        <fullName evidence="1">Uncharacterized protein</fullName>
    </submittedName>
</protein>
<keyword evidence="2" id="KW-1185">Reference proteome</keyword>
<sequence length="86" mass="9414">MEGRKVRGGSDSLSSTQPAFFVRSEIPPSLPGEDLVGPVFVLKLVIESNDAVENGGANHPATHRHFIYRLLRMQLSKSARTVIRNG</sequence>
<reference evidence="1 2" key="1">
    <citation type="submission" date="2021-06" db="EMBL/GenBank/DDBJ databases">
        <title>Caerostris extrusa draft genome.</title>
        <authorList>
            <person name="Kono N."/>
            <person name="Arakawa K."/>
        </authorList>
    </citation>
    <scope>NUCLEOTIDE SEQUENCE [LARGE SCALE GENOMIC DNA]</scope>
</reference>
<name>A0AAV4R4F5_CAEEX</name>
<gene>
    <name evidence="1" type="ORF">CEXT_608621</name>
</gene>
<evidence type="ECO:0000313" key="2">
    <source>
        <dbReference type="Proteomes" id="UP001054945"/>
    </source>
</evidence>
<accession>A0AAV4R4F5</accession>